<evidence type="ECO:0000313" key="5">
    <source>
        <dbReference type="Proteomes" id="UP001419268"/>
    </source>
</evidence>
<sequence length="503" mass="56762">MSVRWPRCLTPTYLSQIIRDQKNPLRALQLFTEAKSRYASYRHNGPVYATMIDVLGTAGKLADMKKLINQMKEDSCECKDSVFNSAIKTYAKAGLLDEAISLFKSIPQFNCVNWTESFNTLLQIMVNEGKFETAYHLYLMNANKWEVKTSIRSLNVLIDALCRRSRSDLALSIFQDMNAQCCYPDRETYRILMRGLCEDGRLNEATHLLYNMFWRISKKGSGEDVVIYRTLLEALCDKGMVEEALEILGKISRKALKAPKNRYRNLGLSQGLESEDVEKIKALINEFLVRGGVPSLASYSAMATDLYSEGKIEDGNRVFNELIERGFRPLVSTYDGKMVALCRERKVDAAANLIDKEMIDANCVPTVRTFNILLKGLCDEGKSMSAIKYFNKMYNQMGCVPNKATYDIMVDGLCAEGHFVEACQIFEKMLVRRHWPSDAAFNKLIGGLCASGKRYEAVIWLEEMISQGKIPDVSLWNLLLSSMCSNSAEAGACLNAVHQLTES</sequence>
<accession>A0AAP0F605</accession>
<evidence type="ECO:0000256" key="3">
    <source>
        <dbReference type="PROSITE-ProRule" id="PRU00708"/>
    </source>
</evidence>
<comment type="caution">
    <text evidence="4">The sequence shown here is derived from an EMBL/GenBank/DDBJ whole genome shotgun (WGS) entry which is preliminary data.</text>
</comment>
<evidence type="ECO:0000313" key="4">
    <source>
        <dbReference type="EMBL" id="KAK9105401.1"/>
    </source>
</evidence>
<dbReference type="Pfam" id="PF12854">
    <property type="entry name" value="PPR_1"/>
    <property type="match status" value="1"/>
</dbReference>
<dbReference type="Gene3D" id="1.25.40.10">
    <property type="entry name" value="Tetratricopeptide repeat domain"/>
    <property type="match status" value="4"/>
</dbReference>
<evidence type="ECO:0000256" key="1">
    <source>
        <dbReference type="ARBA" id="ARBA00007626"/>
    </source>
</evidence>
<dbReference type="PROSITE" id="PS51375">
    <property type="entry name" value="PPR"/>
    <property type="match status" value="8"/>
</dbReference>
<keyword evidence="5" id="KW-1185">Reference proteome</keyword>
<feature type="repeat" description="PPR" evidence="3">
    <location>
        <begin position="295"/>
        <end position="329"/>
    </location>
</feature>
<evidence type="ECO:0000256" key="2">
    <source>
        <dbReference type="ARBA" id="ARBA00022737"/>
    </source>
</evidence>
<dbReference type="InterPro" id="IPR011990">
    <property type="entry name" value="TPR-like_helical_dom_sf"/>
</dbReference>
<feature type="repeat" description="PPR" evidence="3">
    <location>
        <begin position="79"/>
        <end position="113"/>
    </location>
</feature>
<feature type="repeat" description="PPR" evidence="3">
    <location>
        <begin position="437"/>
        <end position="471"/>
    </location>
</feature>
<keyword evidence="2" id="KW-0677">Repeat</keyword>
<feature type="repeat" description="PPR" evidence="3">
    <location>
        <begin position="366"/>
        <end position="401"/>
    </location>
</feature>
<dbReference type="Pfam" id="PF13041">
    <property type="entry name" value="PPR_2"/>
    <property type="match status" value="2"/>
</dbReference>
<name>A0AAP0F605_9MAGN</name>
<dbReference type="InterPro" id="IPR002885">
    <property type="entry name" value="PPR_rpt"/>
</dbReference>
<feature type="repeat" description="PPR" evidence="3">
    <location>
        <begin position="185"/>
        <end position="215"/>
    </location>
</feature>
<organism evidence="4 5">
    <name type="scientific">Stephania cephalantha</name>
    <dbReference type="NCBI Taxonomy" id="152367"/>
    <lineage>
        <taxon>Eukaryota</taxon>
        <taxon>Viridiplantae</taxon>
        <taxon>Streptophyta</taxon>
        <taxon>Embryophyta</taxon>
        <taxon>Tracheophyta</taxon>
        <taxon>Spermatophyta</taxon>
        <taxon>Magnoliopsida</taxon>
        <taxon>Ranunculales</taxon>
        <taxon>Menispermaceae</taxon>
        <taxon>Menispermoideae</taxon>
        <taxon>Cissampelideae</taxon>
        <taxon>Stephania</taxon>
    </lineage>
</organism>
<feature type="repeat" description="PPR" evidence="3">
    <location>
        <begin position="224"/>
        <end position="258"/>
    </location>
</feature>
<dbReference type="EMBL" id="JBBNAG010000009">
    <property type="protein sequence ID" value="KAK9105401.1"/>
    <property type="molecule type" value="Genomic_DNA"/>
</dbReference>
<protein>
    <recommendedName>
        <fullName evidence="6">Pentatricopeptide repeat-containing protein</fullName>
    </recommendedName>
</protein>
<dbReference type="Proteomes" id="UP001419268">
    <property type="component" value="Unassembled WGS sequence"/>
</dbReference>
<dbReference type="AlphaFoldDB" id="A0AAP0F605"/>
<dbReference type="NCBIfam" id="TIGR00756">
    <property type="entry name" value="PPR"/>
    <property type="match status" value="6"/>
</dbReference>
<dbReference type="PANTHER" id="PTHR47941">
    <property type="entry name" value="PENTATRICOPEPTIDE REPEAT-CONTAINING PROTEIN 3, MITOCHONDRIAL"/>
    <property type="match status" value="1"/>
</dbReference>
<proteinExistence type="inferred from homology"/>
<feature type="repeat" description="PPR" evidence="3">
    <location>
        <begin position="150"/>
        <end position="184"/>
    </location>
</feature>
<feature type="repeat" description="PPR" evidence="3">
    <location>
        <begin position="402"/>
        <end position="436"/>
    </location>
</feature>
<comment type="similarity">
    <text evidence="1">Belongs to the PPR family. P subfamily.</text>
</comment>
<reference evidence="4 5" key="1">
    <citation type="submission" date="2024-01" db="EMBL/GenBank/DDBJ databases">
        <title>Genome assemblies of Stephania.</title>
        <authorList>
            <person name="Yang L."/>
        </authorList>
    </citation>
    <scope>NUCLEOTIDE SEQUENCE [LARGE SCALE GENOMIC DNA]</scope>
    <source>
        <strain evidence="4">JXDWG</strain>
        <tissue evidence="4">Leaf</tissue>
    </source>
</reference>
<gene>
    <name evidence="4" type="ORF">Scep_022245</name>
</gene>
<dbReference type="Pfam" id="PF01535">
    <property type="entry name" value="PPR"/>
    <property type="match status" value="4"/>
</dbReference>
<evidence type="ECO:0008006" key="6">
    <source>
        <dbReference type="Google" id="ProtNLM"/>
    </source>
</evidence>